<dbReference type="RefSeq" id="WP_026418652.1">
    <property type="nucleotide sequence ID" value="NZ_AUBJ02000001.1"/>
</dbReference>
<evidence type="ECO:0000313" key="2">
    <source>
        <dbReference type="Proteomes" id="UP000791080"/>
    </source>
</evidence>
<protein>
    <submittedName>
        <fullName evidence="1">DNA-3-methyladenine glycosylase II</fullName>
    </submittedName>
</protein>
<keyword evidence="2" id="KW-1185">Reference proteome</keyword>
<proteinExistence type="predicted"/>
<dbReference type="EMBL" id="AUBJ02000001">
    <property type="protein sequence ID" value="MCP2333979.1"/>
    <property type="molecule type" value="Genomic_DNA"/>
</dbReference>
<organism evidence="1 2">
    <name type="scientific">Actinoalloteichus caeruleus DSM 43889</name>
    <dbReference type="NCBI Taxonomy" id="1120930"/>
    <lineage>
        <taxon>Bacteria</taxon>
        <taxon>Bacillati</taxon>
        <taxon>Actinomycetota</taxon>
        <taxon>Actinomycetes</taxon>
        <taxon>Pseudonocardiales</taxon>
        <taxon>Pseudonocardiaceae</taxon>
        <taxon>Actinoalloteichus</taxon>
        <taxon>Actinoalloteichus cyanogriseus</taxon>
    </lineage>
</organism>
<dbReference type="Proteomes" id="UP000791080">
    <property type="component" value="Unassembled WGS sequence"/>
</dbReference>
<dbReference type="Gene3D" id="1.10.340.30">
    <property type="entry name" value="Hypothetical protein, domain 2"/>
    <property type="match status" value="1"/>
</dbReference>
<sequence length="274" mass="29613">MIVDSVMTDHPSWLASGTGAFRAVRCGNAVWAMTVASAEDGCRHRTAVDRVSGDGEAPVVDVVDPATLTGAGDIVDNLRAAGQVARWRNPDLWDALATSIVRQVIRAGQARKLYRAFGQAHGEPVVTSHGQTWLFPDPATVLELSDAEFTRLGMAFKARPLRAAAEAYLEFGAKWAELEPSTLVGEVQNVPRIGPWTAGATVADLTNDYTLYPFADLAVRTWAKRLAPQRLWPDTEPEFARVWAEAAGGQLSARTLLTLAWGVRHARTTGVVAL</sequence>
<gene>
    <name evidence="1" type="ORF">G443_004249</name>
</gene>
<dbReference type="InterPro" id="IPR011257">
    <property type="entry name" value="DNA_glycosylase"/>
</dbReference>
<name>A0ABT1JNY6_ACTCY</name>
<reference evidence="1 2" key="1">
    <citation type="submission" date="2013-07" db="EMBL/GenBank/DDBJ databases">
        <authorList>
            <consortium name="DOE Joint Genome Institute"/>
            <person name="Reeve W."/>
            <person name="Huntemann M."/>
            <person name="Han J."/>
            <person name="Chen A."/>
            <person name="Kyrpides N."/>
            <person name="Mavromatis K."/>
            <person name="Markowitz V."/>
            <person name="Palaniappan K."/>
            <person name="Ivanova N."/>
            <person name="Schaumberg A."/>
            <person name="Pati A."/>
            <person name="Liolios K."/>
            <person name="Nordberg H.P."/>
            <person name="Cantor M.N."/>
            <person name="Hua S.X."/>
            <person name="Woyke T."/>
        </authorList>
    </citation>
    <scope>NUCLEOTIDE SEQUENCE [LARGE SCALE GENOMIC DNA]</scope>
    <source>
        <strain evidence="1 2">DSM 43889</strain>
    </source>
</reference>
<accession>A0ABT1JNY6</accession>
<reference evidence="1 2" key="2">
    <citation type="submission" date="2022-06" db="EMBL/GenBank/DDBJ databases">
        <title>Genomic Encyclopedia of Type Strains, Phase I: the one thousand microbial genomes (KMG-I) project.</title>
        <authorList>
            <person name="Kyrpides N."/>
        </authorList>
    </citation>
    <scope>NUCLEOTIDE SEQUENCE [LARGE SCALE GENOMIC DNA]</scope>
    <source>
        <strain evidence="1 2">DSM 43889</strain>
    </source>
</reference>
<dbReference type="SUPFAM" id="SSF48150">
    <property type="entry name" value="DNA-glycosylase"/>
    <property type="match status" value="1"/>
</dbReference>
<comment type="caution">
    <text evidence="1">The sequence shown here is derived from an EMBL/GenBank/DDBJ whole genome shotgun (WGS) entry which is preliminary data.</text>
</comment>
<evidence type="ECO:0000313" key="1">
    <source>
        <dbReference type="EMBL" id="MCP2333979.1"/>
    </source>
</evidence>